<dbReference type="EMBL" id="CAADFD010000004">
    <property type="protein sequence ID" value="VFJ48805.1"/>
    <property type="molecule type" value="Genomic_DNA"/>
</dbReference>
<dbReference type="PANTHER" id="PTHR19375">
    <property type="entry name" value="HEAT SHOCK PROTEIN 70KDA"/>
    <property type="match status" value="1"/>
</dbReference>
<dbReference type="InterPro" id="IPR043129">
    <property type="entry name" value="ATPase_NBD"/>
</dbReference>
<dbReference type="SUPFAM" id="SSF100920">
    <property type="entry name" value="Heat shock protein 70kD (HSP70), peptide-binding domain"/>
    <property type="match status" value="1"/>
</dbReference>
<gene>
    <name evidence="6" type="ORF">BECKFW1821A_GA0114235_11641</name>
    <name evidence="5" type="ORF">BECKFW1821B_GA0114236_100447</name>
</gene>
<dbReference type="PROSITE" id="PS01036">
    <property type="entry name" value="HSP70_3"/>
    <property type="match status" value="1"/>
</dbReference>
<dbReference type="PRINTS" id="PR00301">
    <property type="entry name" value="HEATSHOCK70"/>
</dbReference>
<dbReference type="AlphaFoldDB" id="A0A450TBE6"/>
<evidence type="ECO:0000256" key="3">
    <source>
        <dbReference type="ARBA" id="ARBA00022840"/>
    </source>
</evidence>
<dbReference type="PROSITE" id="PS00297">
    <property type="entry name" value="HSP70_1"/>
    <property type="match status" value="1"/>
</dbReference>
<proteinExistence type="inferred from homology"/>
<keyword evidence="2 4" id="KW-0547">Nucleotide-binding</keyword>
<dbReference type="InterPro" id="IPR029047">
    <property type="entry name" value="HSP70_peptide-bd_sf"/>
</dbReference>
<dbReference type="GO" id="GO:0005524">
    <property type="term" value="F:ATP binding"/>
    <property type="evidence" value="ECO:0007669"/>
    <property type="project" value="UniProtKB-KW"/>
</dbReference>
<dbReference type="CDD" id="cd24029">
    <property type="entry name" value="ASKHA_NBD_HSP70_DnaK_HscA_HscC"/>
    <property type="match status" value="1"/>
</dbReference>
<sequence length="773" mass="87075">MSKAIGIDLGTTNSVTGLKILDTRIITNAEGEALTPSVVSLQRKKKFIGWKTQFLVGRHALEWMQQDPVNTITSVKRLMGRSFHDPDVQRMISEGHCSYKITSPAGGSEQSVAVVLDGKEYTPEQVSARILEKICRDCKAELGDDVEYAVVTVPAYFNDKQKHATRIAAALAGIKVQRLLPEPTAAAISFGIEELGIDEGQTILVFDMGGGTFDLAVLTVANGQFIEQGKGGDMWMGGDDIDNLLRQYVYRETMAEHGIEDPRALIDALPTIERSRFLGELMPKLEAAKIRLGTRTDAVVEVLGLLRDKDGDILDIEVEITRERFESLLQPFVDRAMELIRNVLAGIDFEPELIDRVVMVGGSSAIPSMMRAMQEFFGDDKVLLHKRPMLAVAEGAAILAHRLADSYECPVCGKQVAGSDATCPHCGFDLKTALAGSSVLDIVHTTSHDYYLGLENGDDYRLVEKNTPLPFHTQYEFKLIDPDQRLIHFQFYNTVNEKHESIGDLWLALKIEEAEEEQSDKDALPAVLLDLEIDNDNLITVSARIKDKPDLRVSRTLSRGKADERLFLELQGSIDKVNRGDYKYHAVYDFLDRVVSIADMINRVVDPETHLEDQGLAERVRERQQIAHQLLEKEEAPLANLYYTRYFLFQVGDFMSDRDRQDLEMAVEEFRRQNETGTFQRIMDARGRLFAELDKHLGLQTLVLLQNATEICHERDPARAPYFEKYLIDVGDALHRGDTQDAQRLLDEVMPDVQKELDWKEEQKLIISHGVQQ</sequence>
<accession>A0A450TBE6</accession>
<organism evidence="6">
    <name type="scientific">Candidatus Kentrum sp. FW</name>
    <dbReference type="NCBI Taxonomy" id="2126338"/>
    <lineage>
        <taxon>Bacteria</taxon>
        <taxon>Pseudomonadati</taxon>
        <taxon>Pseudomonadota</taxon>
        <taxon>Gammaproteobacteria</taxon>
        <taxon>Candidatus Kentrum</taxon>
    </lineage>
</organism>
<evidence type="ECO:0000313" key="5">
    <source>
        <dbReference type="EMBL" id="VFJ48805.1"/>
    </source>
</evidence>
<comment type="similarity">
    <text evidence="1 4">Belongs to the heat shock protein 70 family.</text>
</comment>
<dbReference type="Pfam" id="PF00012">
    <property type="entry name" value="HSP70"/>
    <property type="match status" value="1"/>
</dbReference>
<evidence type="ECO:0000313" key="6">
    <source>
        <dbReference type="EMBL" id="VFJ64116.1"/>
    </source>
</evidence>
<dbReference type="SUPFAM" id="SSF53067">
    <property type="entry name" value="Actin-like ATPase domain"/>
    <property type="match status" value="2"/>
</dbReference>
<evidence type="ECO:0000256" key="1">
    <source>
        <dbReference type="ARBA" id="ARBA00007381"/>
    </source>
</evidence>
<name>A0A450TBE6_9GAMM</name>
<dbReference type="Gene3D" id="3.90.640.10">
    <property type="entry name" value="Actin, Chain A, domain 4"/>
    <property type="match status" value="1"/>
</dbReference>
<dbReference type="InterPro" id="IPR018181">
    <property type="entry name" value="Heat_shock_70_CS"/>
</dbReference>
<dbReference type="GO" id="GO:0140662">
    <property type="term" value="F:ATP-dependent protein folding chaperone"/>
    <property type="evidence" value="ECO:0007669"/>
    <property type="project" value="InterPro"/>
</dbReference>
<dbReference type="EMBL" id="CAADEW010000164">
    <property type="protein sequence ID" value="VFJ64116.1"/>
    <property type="molecule type" value="Genomic_DNA"/>
</dbReference>
<protein>
    <submittedName>
        <fullName evidence="6">Molecular chaperone DnaK</fullName>
    </submittedName>
</protein>
<dbReference type="Gene3D" id="3.30.420.40">
    <property type="match status" value="2"/>
</dbReference>
<reference evidence="6" key="1">
    <citation type="submission" date="2019-02" db="EMBL/GenBank/DDBJ databases">
        <authorList>
            <person name="Gruber-Vodicka R. H."/>
            <person name="Seah K. B. B."/>
        </authorList>
    </citation>
    <scope>NUCLEOTIDE SEQUENCE</scope>
    <source>
        <strain evidence="5">BECK_BZ106</strain>
        <strain evidence="6">BECK_BZ15</strain>
    </source>
</reference>
<keyword evidence="3 4" id="KW-0067">ATP-binding</keyword>
<evidence type="ECO:0000256" key="4">
    <source>
        <dbReference type="RuleBase" id="RU003322"/>
    </source>
</evidence>
<dbReference type="InterPro" id="IPR013126">
    <property type="entry name" value="Hsp_70_fam"/>
</dbReference>
<evidence type="ECO:0000256" key="2">
    <source>
        <dbReference type="ARBA" id="ARBA00022741"/>
    </source>
</evidence>